<feature type="region of interest" description="Disordered" evidence="1">
    <location>
        <begin position="45"/>
        <end position="88"/>
    </location>
</feature>
<protein>
    <submittedName>
        <fullName evidence="2">Uncharacterized protein</fullName>
    </submittedName>
</protein>
<accession>A0A1U7LM53</accession>
<sequence>MTEPILFSDLRFCFTTVTSRHSGHQEVINETNESNSMNHHKEKAISFSPSHTSKDSFSTPPKCRTRRSPPPLPATPPQPRIGIMHRTPSWTSDDYREELLREMTESRVVQAKSIDFDTLDVNPQLVNDKESNSGCFKVIRSIIKQRFGKKDNARPKQGRFVVLDYSTPLPPLGRLAAFGDKREYEYQYESESESEYRTC</sequence>
<comment type="caution">
    <text evidence="2">The sequence shown here is derived from an EMBL/GenBank/DDBJ whole genome shotgun (WGS) entry which is preliminary data.</text>
</comment>
<keyword evidence="3" id="KW-1185">Reference proteome</keyword>
<dbReference type="AlphaFoldDB" id="A0A1U7LM53"/>
<evidence type="ECO:0000313" key="2">
    <source>
        <dbReference type="EMBL" id="OLL23719.1"/>
    </source>
</evidence>
<name>A0A1U7LM53_NEOID</name>
<evidence type="ECO:0000313" key="3">
    <source>
        <dbReference type="Proteomes" id="UP000186594"/>
    </source>
</evidence>
<feature type="compositionally biased region" description="Pro residues" evidence="1">
    <location>
        <begin position="68"/>
        <end position="79"/>
    </location>
</feature>
<dbReference type="EMBL" id="LXFE01001338">
    <property type="protein sequence ID" value="OLL23719.1"/>
    <property type="molecule type" value="Genomic_DNA"/>
</dbReference>
<evidence type="ECO:0000256" key="1">
    <source>
        <dbReference type="SAM" id="MobiDB-lite"/>
    </source>
</evidence>
<dbReference type="Proteomes" id="UP000186594">
    <property type="component" value="Unassembled WGS sequence"/>
</dbReference>
<organism evidence="2 3">
    <name type="scientific">Neolecta irregularis (strain DAH-3)</name>
    <dbReference type="NCBI Taxonomy" id="1198029"/>
    <lineage>
        <taxon>Eukaryota</taxon>
        <taxon>Fungi</taxon>
        <taxon>Dikarya</taxon>
        <taxon>Ascomycota</taxon>
        <taxon>Taphrinomycotina</taxon>
        <taxon>Neolectales</taxon>
        <taxon>Neolectaceae</taxon>
        <taxon>Neolecta</taxon>
    </lineage>
</organism>
<reference evidence="2 3" key="1">
    <citation type="submission" date="2016-04" db="EMBL/GenBank/DDBJ databases">
        <title>Evolutionary innovation and constraint leading to complex multicellularity in the Ascomycota.</title>
        <authorList>
            <person name="Cisse O."/>
            <person name="Nguyen A."/>
            <person name="Hewitt D.A."/>
            <person name="Jedd G."/>
            <person name="Stajich J.E."/>
        </authorList>
    </citation>
    <scope>NUCLEOTIDE SEQUENCE [LARGE SCALE GENOMIC DNA]</scope>
    <source>
        <strain evidence="2 3">DAH-3</strain>
    </source>
</reference>
<gene>
    <name evidence="2" type="ORF">NEOLI_004892</name>
</gene>
<proteinExistence type="predicted"/>
<feature type="compositionally biased region" description="Polar residues" evidence="1">
    <location>
        <begin position="47"/>
        <end position="59"/>
    </location>
</feature>